<dbReference type="InterPro" id="IPR046867">
    <property type="entry name" value="AldOxase/xan_DH_MoCoBD2"/>
</dbReference>
<dbReference type="KEGG" id="luo:HHL09_17255"/>
<reference evidence="2 3" key="1">
    <citation type="submission" date="2020-04" db="EMBL/GenBank/DDBJ databases">
        <title>Luteolibacter sp. G-1-1-1 isolated from soil.</title>
        <authorList>
            <person name="Dahal R.H."/>
        </authorList>
    </citation>
    <scope>NUCLEOTIDE SEQUENCE [LARGE SCALE GENOMIC DNA]</scope>
    <source>
        <strain evidence="2 3">G-1-1-1</strain>
    </source>
</reference>
<dbReference type="SUPFAM" id="SSF56003">
    <property type="entry name" value="Molybdenum cofactor-binding domain"/>
    <property type="match status" value="2"/>
</dbReference>
<dbReference type="EMBL" id="CP051774">
    <property type="protein sequence ID" value="QJE97457.1"/>
    <property type="molecule type" value="Genomic_DNA"/>
</dbReference>
<feature type="domain" description="Aldehyde oxidase/xanthine dehydrogenase a/b hammerhead" evidence="1">
    <location>
        <begin position="209"/>
        <end position="287"/>
    </location>
</feature>
<dbReference type="GO" id="GO:0016491">
    <property type="term" value="F:oxidoreductase activity"/>
    <property type="evidence" value="ECO:0007669"/>
    <property type="project" value="InterPro"/>
</dbReference>
<proteinExistence type="predicted"/>
<dbReference type="InterPro" id="IPR008274">
    <property type="entry name" value="AldOxase/xan_DH_MoCoBD1"/>
</dbReference>
<dbReference type="AlphaFoldDB" id="A0A858RKJ9"/>
<dbReference type="RefSeq" id="WP_169455857.1">
    <property type="nucleotide sequence ID" value="NZ_CP051774.1"/>
</dbReference>
<dbReference type="PIRSF" id="PIRSF036389">
    <property type="entry name" value="IOR_B"/>
    <property type="match status" value="1"/>
</dbReference>
<keyword evidence="3" id="KW-1185">Reference proteome</keyword>
<gene>
    <name evidence="2" type="ORF">HHL09_17255</name>
</gene>
<dbReference type="InterPro" id="IPR052516">
    <property type="entry name" value="N-heterocyclic_Hydroxylase"/>
</dbReference>
<name>A0A858RKJ9_9BACT</name>
<evidence type="ECO:0000313" key="2">
    <source>
        <dbReference type="EMBL" id="QJE97457.1"/>
    </source>
</evidence>
<dbReference type="PANTHER" id="PTHR47495:SF2">
    <property type="entry name" value="ALDEHYDE DEHYDROGENASE"/>
    <property type="match status" value="1"/>
</dbReference>
<dbReference type="PANTHER" id="PTHR47495">
    <property type="entry name" value="ALDEHYDE DEHYDROGENASE"/>
    <property type="match status" value="1"/>
</dbReference>
<dbReference type="SMART" id="SM01008">
    <property type="entry name" value="Ald_Xan_dh_C"/>
    <property type="match status" value="1"/>
</dbReference>
<dbReference type="Proteomes" id="UP000501812">
    <property type="component" value="Chromosome"/>
</dbReference>
<dbReference type="Pfam" id="PF02738">
    <property type="entry name" value="MoCoBD_1"/>
    <property type="match status" value="1"/>
</dbReference>
<organism evidence="2 3">
    <name type="scientific">Luteolibacter luteus</name>
    <dbReference type="NCBI Taxonomy" id="2728835"/>
    <lineage>
        <taxon>Bacteria</taxon>
        <taxon>Pseudomonadati</taxon>
        <taxon>Verrucomicrobiota</taxon>
        <taxon>Verrucomicrobiia</taxon>
        <taxon>Verrucomicrobiales</taxon>
        <taxon>Verrucomicrobiaceae</taxon>
        <taxon>Luteolibacter</taxon>
    </lineage>
</organism>
<dbReference type="InterPro" id="IPR006311">
    <property type="entry name" value="TAT_signal"/>
</dbReference>
<dbReference type="InterPro" id="IPR037165">
    <property type="entry name" value="AldOxase/xan_DH_Mopterin-bd_sf"/>
</dbReference>
<dbReference type="Pfam" id="PF20256">
    <property type="entry name" value="MoCoBD_2"/>
    <property type="match status" value="2"/>
</dbReference>
<dbReference type="PROSITE" id="PS51318">
    <property type="entry name" value="TAT"/>
    <property type="match status" value="1"/>
</dbReference>
<dbReference type="InterPro" id="IPR000674">
    <property type="entry name" value="Ald_Oxase/Xan_DH_a/b"/>
</dbReference>
<dbReference type="Gene3D" id="3.90.1170.50">
    <property type="entry name" value="Aldehyde oxidase/xanthine dehydrogenase, a/b hammerhead"/>
    <property type="match status" value="1"/>
</dbReference>
<dbReference type="Gene3D" id="3.30.365.10">
    <property type="entry name" value="Aldehyde oxidase/xanthine dehydrogenase, molybdopterin binding domain"/>
    <property type="match status" value="4"/>
</dbReference>
<sequence>MSSSLSLNRRNFLKSGGLVSGGLVIGFLVPTGKRVQAQEAPASKLPSPNAFLRIAADGTVLVLLAHSEMGQGIWTSLPMLIAEELDADWSKVKAEHAPAAPQYAHTAFGFQITGGSTSTHSEFDRYRQVGAMARALLVAAAAKKFGVKAEDCKTENGEVICGDKKAGYGDLAEAAAKLPTPEEVTLKDPKDWKIIGKDRKRLDSPEKVNGTAQFGMDIHFDGMLTAVVARSPGFGGKVKSVDDKAALAVPGVRQVVQVPSGVAVLADHYWAAKQGRDALKIEWEDGPTAGLDSEKLFREFSDLAGTKGAPAAKAGSVEKAFEDPSNVIEAEYHLPYLAHAPMEPLNCTVKLGDDGCEIWTGTQMQTVDQQVAAKITGLKPEQISIHTTFLGGGFGRRATPTSDFISEAVQVAKASGKLVKVVWSREDDIRGGYYRSAFLHRARIAIGEKGHPVAWKHVLVGQSIMAGTMMEAMMVKDGIDATSVEGVSDSPYMKEIPDHLVELHSPKTGIPVLWWRSVGHSHTAFVMESLIDELAHRSKRDPVEFRRELLKDHPRHLAALNLAAEKAGWDKPPKEGIGRGVAVHESFGSFVAEIAEVSVSKDGELKVHRVVCAIDCGLAVNPEGVKAQMESGIIFGLTAVKYSQITFEDGKVKQRNFHDYPILRMHESPLIESYVVPSTAKMGGAGECGVPPLAPAIGNAIFAATGKRVRQLPLRPDELKRA</sequence>
<evidence type="ECO:0000259" key="1">
    <source>
        <dbReference type="SMART" id="SM01008"/>
    </source>
</evidence>
<protein>
    <submittedName>
        <fullName evidence="2">Xanthine dehydrogenase family protein molybdopterin-binding subunit</fullName>
    </submittedName>
</protein>
<dbReference type="InterPro" id="IPR012368">
    <property type="entry name" value="OxRdtase_Mopterin-bd_su_IorB"/>
</dbReference>
<evidence type="ECO:0000313" key="3">
    <source>
        <dbReference type="Proteomes" id="UP000501812"/>
    </source>
</evidence>
<accession>A0A858RKJ9</accession>